<dbReference type="EMBL" id="LR796357">
    <property type="protein sequence ID" value="CAB4139519.1"/>
    <property type="molecule type" value="Genomic_DNA"/>
</dbReference>
<reference evidence="1" key="1">
    <citation type="submission" date="2020-04" db="EMBL/GenBank/DDBJ databases">
        <authorList>
            <person name="Chiriac C."/>
            <person name="Salcher M."/>
            <person name="Ghai R."/>
            <person name="Kavagutti S V."/>
        </authorList>
    </citation>
    <scope>NUCLEOTIDE SEQUENCE</scope>
</reference>
<sequence length="64" mass="7256">MDEIFTFVEPGFTETERSAEAAYWERMRAIDQAADAQVAELEAEALLCAHDDDPSPYEGNWSEE</sequence>
<proteinExistence type="predicted"/>
<name>A0A6J5M6R2_9CAUD</name>
<gene>
    <name evidence="1" type="ORF">UFOVP349_47</name>
</gene>
<protein>
    <submittedName>
        <fullName evidence="1">Uncharacterized protein</fullName>
    </submittedName>
</protein>
<evidence type="ECO:0000313" key="1">
    <source>
        <dbReference type="EMBL" id="CAB4139519.1"/>
    </source>
</evidence>
<accession>A0A6J5M6R2</accession>
<organism evidence="1">
    <name type="scientific">uncultured Caudovirales phage</name>
    <dbReference type="NCBI Taxonomy" id="2100421"/>
    <lineage>
        <taxon>Viruses</taxon>
        <taxon>Duplodnaviria</taxon>
        <taxon>Heunggongvirae</taxon>
        <taxon>Uroviricota</taxon>
        <taxon>Caudoviricetes</taxon>
        <taxon>Peduoviridae</taxon>
        <taxon>Maltschvirus</taxon>
        <taxon>Maltschvirus maltsch</taxon>
    </lineage>
</organism>